<dbReference type="GO" id="GO:0005763">
    <property type="term" value="C:mitochondrial small ribosomal subunit"/>
    <property type="evidence" value="ECO:0007669"/>
    <property type="project" value="TreeGrafter"/>
</dbReference>
<dbReference type="InParanoid" id="A0A7M7MCZ3"/>
<reference evidence="4" key="1">
    <citation type="submission" date="2021-01" db="UniProtKB">
        <authorList>
            <consortium name="EnsemblMetazoa"/>
        </authorList>
    </citation>
    <scope>IDENTIFICATION</scope>
</reference>
<dbReference type="InterPro" id="IPR018275">
    <property type="entry name" value="Ribosomal_bS18_CS"/>
</dbReference>
<dbReference type="CTD" id="51023"/>
<dbReference type="Pfam" id="PF01084">
    <property type="entry name" value="Ribosomal_S18"/>
    <property type="match status" value="1"/>
</dbReference>
<protein>
    <recommendedName>
        <fullName evidence="6">28S ribosomal protein S18c, mitochondrial</fullName>
    </recommendedName>
</protein>
<dbReference type="EnsemblMetazoa" id="XM_022797230">
    <property type="protein sequence ID" value="XP_022652965"/>
    <property type="gene ID" value="LOC111246883"/>
</dbReference>
<dbReference type="RefSeq" id="XP_022652965.1">
    <property type="nucleotide sequence ID" value="XM_022797230.1"/>
</dbReference>
<dbReference type="GeneID" id="111246883"/>
<evidence type="ECO:0000256" key="2">
    <source>
        <dbReference type="ARBA" id="ARBA00022980"/>
    </source>
</evidence>
<dbReference type="SUPFAM" id="SSF46911">
    <property type="entry name" value="Ribosomal protein S18"/>
    <property type="match status" value="1"/>
</dbReference>
<dbReference type="AlphaFoldDB" id="A0A7M7MCZ3"/>
<dbReference type="GO" id="GO:0070181">
    <property type="term" value="F:small ribosomal subunit rRNA binding"/>
    <property type="evidence" value="ECO:0007669"/>
    <property type="project" value="TreeGrafter"/>
</dbReference>
<dbReference type="OMA" id="HPQFMRD"/>
<evidence type="ECO:0000256" key="3">
    <source>
        <dbReference type="ARBA" id="ARBA00023274"/>
    </source>
</evidence>
<dbReference type="NCBIfam" id="TIGR00165">
    <property type="entry name" value="S18"/>
    <property type="match status" value="1"/>
</dbReference>
<dbReference type="GO" id="GO:0003735">
    <property type="term" value="F:structural constituent of ribosome"/>
    <property type="evidence" value="ECO:0007669"/>
    <property type="project" value="InterPro"/>
</dbReference>
<evidence type="ECO:0000313" key="5">
    <source>
        <dbReference type="Proteomes" id="UP000594260"/>
    </source>
</evidence>
<keyword evidence="3" id="KW-0687">Ribonucleoprotein</keyword>
<evidence type="ECO:0000313" key="4">
    <source>
        <dbReference type="EnsemblMetazoa" id="XP_022652965"/>
    </source>
</evidence>
<proteinExistence type="inferred from homology"/>
<accession>A0A7M7MCZ3</accession>
<dbReference type="PANTHER" id="PTHR13479:SF40">
    <property type="entry name" value="SMALL RIBOSOMAL SUBUNIT PROTEIN BS18M"/>
    <property type="match status" value="1"/>
</dbReference>
<dbReference type="PROSITE" id="PS00057">
    <property type="entry name" value="RIBOSOMAL_S18"/>
    <property type="match status" value="1"/>
</dbReference>
<organism evidence="4 5">
    <name type="scientific">Varroa destructor</name>
    <name type="common">Honeybee mite</name>
    <dbReference type="NCBI Taxonomy" id="109461"/>
    <lineage>
        <taxon>Eukaryota</taxon>
        <taxon>Metazoa</taxon>
        <taxon>Ecdysozoa</taxon>
        <taxon>Arthropoda</taxon>
        <taxon>Chelicerata</taxon>
        <taxon>Arachnida</taxon>
        <taxon>Acari</taxon>
        <taxon>Parasitiformes</taxon>
        <taxon>Mesostigmata</taxon>
        <taxon>Gamasina</taxon>
        <taxon>Dermanyssoidea</taxon>
        <taxon>Varroidae</taxon>
        <taxon>Varroa</taxon>
    </lineage>
</organism>
<dbReference type="InterPro" id="IPR036870">
    <property type="entry name" value="Ribosomal_bS18_sf"/>
</dbReference>
<dbReference type="KEGG" id="vde:111246883"/>
<dbReference type="Proteomes" id="UP000594260">
    <property type="component" value="Unplaced"/>
</dbReference>
<evidence type="ECO:0000256" key="1">
    <source>
        <dbReference type="ARBA" id="ARBA00005589"/>
    </source>
</evidence>
<keyword evidence="2" id="KW-0689">Ribosomal protein</keyword>
<dbReference type="FunCoup" id="A0A7M7MCZ3">
    <property type="interactions" value="740"/>
</dbReference>
<name>A0A7M7MCZ3_VARDE</name>
<comment type="similarity">
    <text evidence="1">Belongs to the bacterial ribosomal protein bS18 family.</text>
</comment>
<dbReference type="InterPro" id="IPR001648">
    <property type="entry name" value="Ribosomal_bS18"/>
</dbReference>
<evidence type="ECO:0008006" key="6">
    <source>
        <dbReference type="Google" id="ProtNLM"/>
    </source>
</evidence>
<dbReference type="GO" id="GO:0032543">
    <property type="term" value="P:mitochondrial translation"/>
    <property type="evidence" value="ECO:0007669"/>
    <property type="project" value="TreeGrafter"/>
</dbReference>
<sequence>MWVKQAPRALISRMRAISTQFAPAVAAQSEMDEAHDHEDQPIWGMSNPYDKERRECLLCAHKIVIDYKNVQLISQFVSPHTGKLYDRHITGLCLQQQKRLQKAHIMAKSLLLMPDYFKDLRFVKDPKLFDPMRPQRMNPY</sequence>
<dbReference type="PANTHER" id="PTHR13479">
    <property type="entry name" value="30S RIBOSOMAL PROTEIN S18"/>
    <property type="match status" value="1"/>
</dbReference>
<dbReference type="OrthoDB" id="10066799at2759"/>
<dbReference type="Gene3D" id="4.10.640.10">
    <property type="entry name" value="Ribosomal protein S18"/>
    <property type="match status" value="1"/>
</dbReference>
<keyword evidence="5" id="KW-1185">Reference proteome</keyword>